<name>A0ABV9WL23_9ACTN</name>
<dbReference type="Proteomes" id="UP001595855">
    <property type="component" value="Unassembled WGS sequence"/>
</dbReference>
<dbReference type="PROSITE" id="PS51257">
    <property type="entry name" value="PROKAR_LIPOPROTEIN"/>
    <property type="match status" value="1"/>
</dbReference>
<keyword evidence="4" id="KW-1185">Reference proteome</keyword>
<dbReference type="InterPro" id="IPR002513">
    <property type="entry name" value="Tn3_Tnp_DDE_dom"/>
</dbReference>
<dbReference type="EMBL" id="JBHSJO010000001">
    <property type="protein sequence ID" value="MFC5013308.1"/>
    <property type="molecule type" value="Genomic_DNA"/>
</dbReference>
<dbReference type="Pfam" id="PF01526">
    <property type="entry name" value="DDE_Tnp_Tn3"/>
    <property type="match status" value="1"/>
</dbReference>
<evidence type="ECO:0000256" key="1">
    <source>
        <dbReference type="SAM" id="MobiDB-lite"/>
    </source>
</evidence>
<feature type="domain" description="Tn3 transposase DDE" evidence="2">
    <location>
        <begin position="1"/>
        <end position="99"/>
    </location>
</feature>
<feature type="region of interest" description="Disordered" evidence="1">
    <location>
        <begin position="183"/>
        <end position="207"/>
    </location>
</feature>
<proteinExistence type="predicted"/>
<accession>A0ABV9WL23</accession>
<gene>
    <name evidence="3" type="ORF">ACFPRC_00230</name>
</gene>
<feature type="compositionally biased region" description="Low complexity" evidence="1">
    <location>
        <begin position="190"/>
        <end position="207"/>
    </location>
</feature>
<protein>
    <submittedName>
        <fullName evidence="3">Tn3 family transposase</fullName>
    </submittedName>
</protein>
<evidence type="ECO:0000313" key="3">
    <source>
        <dbReference type="EMBL" id="MFC5013308.1"/>
    </source>
</evidence>
<evidence type="ECO:0000313" key="4">
    <source>
        <dbReference type="Proteomes" id="UP001595855"/>
    </source>
</evidence>
<organism evidence="3 4">
    <name type="scientific">Streptomyces lienomycini</name>
    <dbReference type="NCBI Taxonomy" id="284035"/>
    <lineage>
        <taxon>Bacteria</taxon>
        <taxon>Bacillati</taxon>
        <taxon>Actinomycetota</taxon>
        <taxon>Actinomycetes</taxon>
        <taxon>Kitasatosporales</taxon>
        <taxon>Streptomycetaceae</taxon>
        <taxon>Streptomyces</taxon>
    </lineage>
</organism>
<reference evidence="4" key="1">
    <citation type="journal article" date="2019" name="Int. J. Syst. Evol. Microbiol.">
        <title>The Global Catalogue of Microorganisms (GCM) 10K type strain sequencing project: providing services to taxonomists for standard genome sequencing and annotation.</title>
        <authorList>
            <consortium name="The Broad Institute Genomics Platform"/>
            <consortium name="The Broad Institute Genome Sequencing Center for Infectious Disease"/>
            <person name="Wu L."/>
            <person name="Ma J."/>
        </authorList>
    </citation>
    <scope>NUCLEOTIDE SEQUENCE [LARGE SCALE GENOMIC DNA]</scope>
    <source>
        <strain evidence="4">CGMCC 4.1542</strain>
    </source>
</reference>
<comment type="caution">
    <text evidence="3">The sequence shown here is derived from an EMBL/GenBank/DDBJ whole genome shotgun (WGS) entry which is preliminary data.</text>
</comment>
<sequence>MRADTIAAANALLIEAQSEVPIVQFWGMGCWPRSTDCGSSSPSARSARRRRSPESFGFKRGITWLNAVNDQVAGIGQMVVPGTPRDSLHILDALLNLDGGVAGDGGHRQRLLFGHLDASTSVGSWGRPLRPSGAMAAGVSVRVQQRCLEGGSTVVELLDEGGVPVEVVAGLLRSSCGSSRLGTVRRARSSRTPTTSGTCGGSSRAAA</sequence>
<dbReference type="RefSeq" id="WP_356626090.1">
    <property type="nucleotide sequence ID" value="NZ_BAAATN010000041.1"/>
</dbReference>
<evidence type="ECO:0000259" key="2">
    <source>
        <dbReference type="Pfam" id="PF01526"/>
    </source>
</evidence>